<feature type="domain" description="CYTH" evidence="1">
    <location>
        <begin position="1"/>
        <end position="208"/>
    </location>
</feature>
<dbReference type="Gene3D" id="2.40.320.10">
    <property type="entry name" value="Hypothetical Protein Pfu-838710-001"/>
    <property type="match status" value="1"/>
</dbReference>
<dbReference type="Pfam" id="PF05235">
    <property type="entry name" value="CHAD"/>
    <property type="match status" value="1"/>
</dbReference>
<dbReference type="SUPFAM" id="SSF55154">
    <property type="entry name" value="CYTH-like phosphatases"/>
    <property type="match status" value="1"/>
</dbReference>
<dbReference type="InterPro" id="IPR007899">
    <property type="entry name" value="CHAD_dom"/>
</dbReference>
<dbReference type="RefSeq" id="WP_382232322.1">
    <property type="nucleotide sequence ID" value="NZ_JBHTCC010000001.1"/>
</dbReference>
<proteinExistence type="predicted"/>
<evidence type="ECO:0000259" key="2">
    <source>
        <dbReference type="PROSITE" id="PS51708"/>
    </source>
</evidence>
<name>A0ABW2J1W8_9BURK</name>
<dbReference type="InterPro" id="IPR023577">
    <property type="entry name" value="CYTH_domain"/>
</dbReference>
<accession>A0ABW2J1W8</accession>
<dbReference type="EMBL" id="JBHTCC010000001">
    <property type="protein sequence ID" value="MFC7297148.1"/>
    <property type="molecule type" value="Genomic_DNA"/>
</dbReference>
<reference evidence="4" key="1">
    <citation type="journal article" date="2019" name="Int. J. Syst. Evol. Microbiol.">
        <title>The Global Catalogue of Microorganisms (GCM) 10K type strain sequencing project: providing services to taxonomists for standard genome sequencing and annotation.</title>
        <authorList>
            <consortium name="The Broad Institute Genomics Platform"/>
            <consortium name="The Broad Institute Genome Sequencing Center for Infectious Disease"/>
            <person name="Wu L."/>
            <person name="Ma J."/>
        </authorList>
    </citation>
    <scope>NUCLEOTIDE SEQUENCE [LARGE SCALE GENOMIC DNA]</scope>
    <source>
        <strain evidence="4">CCUG 36956</strain>
    </source>
</reference>
<dbReference type="SMART" id="SM01118">
    <property type="entry name" value="CYTH"/>
    <property type="match status" value="1"/>
</dbReference>
<evidence type="ECO:0000313" key="4">
    <source>
        <dbReference type="Proteomes" id="UP001596379"/>
    </source>
</evidence>
<keyword evidence="4" id="KW-1185">Reference proteome</keyword>
<organism evidence="3 4">
    <name type="scientific">Herminiimonas aquatilis</name>
    <dbReference type="NCBI Taxonomy" id="345342"/>
    <lineage>
        <taxon>Bacteria</taxon>
        <taxon>Pseudomonadati</taxon>
        <taxon>Pseudomonadota</taxon>
        <taxon>Betaproteobacteria</taxon>
        <taxon>Burkholderiales</taxon>
        <taxon>Oxalobacteraceae</taxon>
        <taxon>Herminiimonas</taxon>
    </lineage>
</organism>
<dbReference type="CDD" id="cd07756">
    <property type="entry name" value="CYTH-like_Pase_CHAD"/>
    <property type="match status" value="1"/>
</dbReference>
<dbReference type="InterPro" id="IPR033469">
    <property type="entry name" value="CYTH-like_dom_sf"/>
</dbReference>
<dbReference type="PANTHER" id="PTHR39569:SF1">
    <property type="entry name" value="INORGANIC TRIPHOSPHATASE"/>
    <property type="match status" value="1"/>
</dbReference>
<evidence type="ECO:0000259" key="1">
    <source>
        <dbReference type="PROSITE" id="PS51707"/>
    </source>
</evidence>
<dbReference type="Gene3D" id="1.40.20.10">
    <property type="entry name" value="CHAD domain"/>
    <property type="match status" value="1"/>
</dbReference>
<gene>
    <name evidence="3" type="ORF">ACFQO0_01710</name>
</gene>
<comment type="caution">
    <text evidence="3">The sequence shown here is derived from an EMBL/GenBank/DDBJ whole genome shotgun (WGS) entry which is preliminary data.</text>
</comment>
<dbReference type="Proteomes" id="UP001596379">
    <property type="component" value="Unassembled WGS sequence"/>
</dbReference>
<dbReference type="PROSITE" id="PS51708">
    <property type="entry name" value="CHAD"/>
    <property type="match status" value="1"/>
</dbReference>
<feature type="domain" description="CHAD" evidence="2">
    <location>
        <begin position="223"/>
        <end position="508"/>
    </location>
</feature>
<sequence>MEIELKLLIRPEHIQSFKKHPLIRKYAQSPSIEQDQTDIYFDTPDQDLKRCGAGLRVRQAGNIWTQTLKAGENAGSGLHKRQEWESVVHGPEPDLHVLRKMISAHAACGELISSHKIAARLRPIFTATVRRTSWQLHLPAGDEIECVLDQGSINNLAYSAPISEIELELKSGNVLHIVDFALALLEKVPLRIGNQSKAARGYALNSQKECIAVSAKHLILSKGMTIHQAFEAIAENCLQQIQANAACLEQSNSLESLHQMRIGLRRLRSALELFQEMIAIPDELRQELDWLSEAISAARDWDVLATKTLESIKIDEVEGYFDVKIAALEKAAALHQVAAKAIDSDRYTHLILSLTRWLQSNDGRELLPRLKTKDRKKSLKIFSRNMLEHDRRRLRKRGRQLKNADARARHRLRIAAKKMRYDTEFFQSLYAPKASKEYVAALSVLQDSLGYLNDIAVGDELLMEIDRGQPELTRITGYIRGYLAARAAEEEPKVRKMWGKFKSAHLSK</sequence>
<dbReference type="InterPro" id="IPR039013">
    <property type="entry name" value="YgiF"/>
</dbReference>
<evidence type="ECO:0000313" key="3">
    <source>
        <dbReference type="EMBL" id="MFC7297148.1"/>
    </source>
</evidence>
<dbReference type="PANTHER" id="PTHR39569">
    <property type="entry name" value="INORGANIC TRIPHOSPHATASE"/>
    <property type="match status" value="1"/>
</dbReference>
<dbReference type="InterPro" id="IPR038186">
    <property type="entry name" value="CHAD_dom_sf"/>
</dbReference>
<dbReference type="SMART" id="SM00880">
    <property type="entry name" value="CHAD"/>
    <property type="match status" value="1"/>
</dbReference>
<protein>
    <submittedName>
        <fullName evidence="3">CHAD domain-containing protein</fullName>
    </submittedName>
</protein>
<dbReference type="PROSITE" id="PS51707">
    <property type="entry name" value="CYTH"/>
    <property type="match status" value="1"/>
</dbReference>
<dbReference type="Pfam" id="PF01928">
    <property type="entry name" value="CYTH"/>
    <property type="match status" value="1"/>
</dbReference>